<dbReference type="EMBL" id="PVTK01000005">
    <property type="protein sequence ID" value="PRY64486.1"/>
    <property type="molecule type" value="Genomic_DNA"/>
</dbReference>
<feature type="transmembrane region" description="Helical" evidence="1">
    <location>
        <begin position="98"/>
        <end position="120"/>
    </location>
</feature>
<protein>
    <submittedName>
        <fullName evidence="2">Uncharacterized protein</fullName>
    </submittedName>
</protein>
<reference evidence="2 3" key="1">
    <citation type="submission" date="2018-03" db="EMBL/GenBank/DDBJ databases">
        <title>Genomic Encyclopedia of Type Strains, Phase III (KMG-III): the genomes of soil and plant-associated and newly described type strains.</title>
        <authorList>
            <person name="Whitman W."/>
        </authorList>
    </citation>
    <scope>NUCLEOTIDE SEQUENCE [LARGE SCALE GENOMIC DNA]</scope>
    <source>
        <strain evidence="2 3">CGMCC 1.12152</strain>
    </source>
</reference>
<evidence type="ECO:0000256" key="1">
    <source>
        <dbReference type="SAM" id="Phobius"/>
    </source>
</evidence>
<sequence>MAHLLFRLRHVTDEEALEVRALLDEHGFDVYETQAGVFRLGVDAIWLRDERQREAAETVLAAYQAERFDQARRELSAARAEGKAPTLLRRLLEHPVQVVLVLIAIGLIAALTLLPFLGLMGG</sequence>
<evidence type="ECO:0000313" key="3">
    <source>
        <dbReference type="Proteomes" id="UP000237647"/>
    </source>
</evidence>
<accession>A0A2T0V2S5</accession>
<dbReference type="Proteomes" id="UP000237647">
    <property type="component" value="Unassembled WGS sequence"/>
</dbReference>
<dbReference type="OrthoDB" id="5569385at2"/>
<keyword evidence="1" id="KW-1133">Transmembrane helix</keyword>
<dbReference type="AlphaFoldDB" id="A0A2T0V2S5"/>
<proteinExistence type="predicted"/>
<keyword evidence="3" id="KW-1185">Reference proteome</keyword>
<dbReference type="RefSeq" id="WP_106374946.1">
    <property type="nucleotide sequence ID" value="NZ_PVTK01000005.1"/>
</dbReference>
<keyword evidence="1" id="KW-0812">Transmembrane</keyword>
<name>A0A2T0V2S5_9GAMM</name>
<dbReference type="Pfam" id="PF19661">
    <property type="entry name" value="DUF6164"/>
    <property type="match status" value="1"/>
</dbReference>
<keyword evidence="1" id="KW-0472">Membrane</keyword>
<comment type="caution">
    <text evidence="2">The sequence shown here is derived from an EMBL/GenBank/DDBJ whole genome shotgun (WGS) entry which is preliminary data.</text>
</comment>
<evidence type="ECO:0000313" key="2">
    <source>
        <dbReference type="EMBL" id="PRY64486.1"/>
    </source>
</evidence>
<dbReference type="InterPro" id="IPR046162">
    <property type="entry name" value="DUF6164"/>
</dbReference>
<gene>
    <name evidence="2" type="ORF">B0H98_105147</name>
</gene>
<organism evidence="2 3">
    <name type="scientific">Vreelandella songnenensis</name>
    <dbReference type="NCBI Taxonomy" id="1176243"/>
    <lineage>
        <taxon>Bacteria</taxon>
        <taxon>Pseudomonadati</taxon>
        <taxon>Pseudomonadota</taxon>
        <taxon>Gammaproteobacteria</taxon>
        <taxon>Oceanospirillales</taxon>
        <taxon>Halomonadaceae</taxon>
        <taxon>Vreelandella</taxon>
    </lineage>
</organism>